<dbReference type="Proteomes" id="UP000557872">
    <property type="component" value="Unassembled WGS sequence"/>
</dbReference>
<dbReference type="AlphaFoldDB" id="A0A851GPH4"/>
<dbReference type="RefSeq" id="WP_178933855.1">
    <property type="nucleotide sequence ID" value="NZ_JACBAZ010000007.1"/>
</dbReference>
<dbReference type="EMBL" id="JACBAZ010000007">
    <property type="protein sequence ID" value="NWK57025.1"/>
    <property type="molecule type" value="Genomic_DNA"/>
</dbReference>
<comment type="caution">
    <text evidence="1">The sequence shown here is derived from an EMBL/GenBank/DDBJ whole genome shotgun (WGS) entry which is preliminary data.</text>
</comment>
<organism evidence="1 2">
    <name type="scientific">Oceaniferula marina</name>
    <dbReference type="NCBI Taxonomy" id="2748318"/>
    <lineage>
        <taxon>Bacteria</taxon>
        <taxon>Pseudomonadati</taxon>
        <taxon>Verrucomicrobiota</taxon>
        <taxon>Verrucomicrobiia</taxon>
        <taxon>Verrucomicrobiales</taxon>
        <taxon>Verrucomicrobiaceae</taxon>
        <taxon>Oceaniferula</taxon>
    </lineage>
</organism>
<protein>
    <recommendedName>
        <fullName evidence="3">DUF4375 domain-containing protein</fullName>
    </recommendedName>
</protein>
<evidence type="ECO:0008006" key="3">
    <source>
        <dbReference type="Google" id="ProtNLM"/>
    </source>
</evidence>
<evidence type="ECO:0000313" key="2">
    <source>
        <dbReference type="Proteomes" id="UP000557872"/>
    </source>
</evidence>
<keyword evidence="2" id="KW-1185">Reference proteome</keyword>
<name>A0A851GPH4_9BACT</name>
<evidence type="ECO:0000313" key="1">
    <source>
        <dbReference type="EMBL" id="NWK57025.1"/>
    </source>
</evidence>
<sequence>MEARDDRGLTSATEFSDAIEILVDTLENASQERPLSRNEQAVIDVVDTVGFVEQEGLQEFWSSPINQDQVIKSFDLIGAAQIVDVFNSSQWCRRKAVETSQFTEVESSHLSEIEEELHSELWEVPELLEAFIEDELEEEEA</sequence>
<reference evidence="1 2" key="1">
    <citation type="submission" date="2020-07" db="EMBL/GenBank/DDBJ databases">
        <title>Roseicoccus Jingziensis gen. nov., sp. nov., isolated from coastal seawater.</title>
        <authorList>
            <person name="Feng X."/>
        </authorList>
    </citation>
    <scope>NUCLEOTIDE SEQUENCE [LARGE SCALE GENOMIC DNA]</scope>
    <source>
        <strain evidence="1 2">N1E253</strain>
    </source>
</reference>
<proteinExistence type="predicted"/>
<gene>
    <name evidence="1" type="ORF">HW115_15490</name>
</gene>
<accession>A0A851GPH4</accession>